<comment type="caution">
    <text evidence="8">The sequence shown here is derived from an EMBL/GenBank/DDBJ whole genome shotgun (WGS) entry which is preliminary data.</text>
</comment>
<keyword evidence="7" id="KW-0998">Cell outer membrane</keyword>
<dbReference type="GO" id="GO:1990281">
    <property type="term" value="C:efflux pump complex"/>
    <property type="evidence" value="ECO:0007669"/>
    <property type="project" value="TreeGrafter"/>
</dbReference>
<dbReference type="SUPFAM" id="SSF56954">
    <property type="entry name" value="Outer membrane efflux proteins (OEP)"/>
    <property type="match status" value="1"/>
</dbReference>
<dbReference type="AlphaFoldDB" id="A0A7V8SYS7"/>
<dbReference type="Pfam" id="PF02321">
    <property type="entry name" value="OEP"/>
    <property type="match status" value="1"/>
</dbReference>
<dbReference type="Gene3D" id="1.20.1600.10">
    <property type="entry name" value="Outer membrane efflux proteins (OEP)"/>
    <property type="match status" value="1"/>
</dbReference>
<protein>
    <submittedName>
        <fullName evidence="8">TolC family protein</fullName>
    </submittedName>
</protein>
<feature type="non-terminal residue" evidence="8">
    <location>
        <position position="449"/>
    </location>
</feature>
<dbReference type="GO" id="GO:0015562">
    <property type="term" value="F:efflux transmembrane transporter activity"/>
    <property type="evidence" value="ECO:0007669"/>
    <property type="project" value="InterPro"/>
</dbReference>
<dbReference type="InterPro" id="IPR051906">
    <property type="entry name" value="TolC-like"/>
</dbReference>
<reference evidence="8" key="1">
    <citation type="submission" date="2020-06" db="EMBL/GenBank/DDBJ databases">
        <title>Legume-microbial interactions unlock mineral nutrients during tropical forest succession.</title>
        <authorList>
            <person name="Epihov D.Z."/>
        </authorList>
    </citation>
    <scope>NUCLEOTIDE SEQUENCE [LARGE SCALE GENOMIC DNA]</scope>
    <source>
        <strain evidence="8">Pan2503</strain>
    </source>
</reference>
<keyword evidence="5" id="KW-0812">Transmembrane</keyword>
<dbReference type="InterPro" id="IPR003423">
    <property type="entry name" value="OMP_efflux"/>
</dbReference>
<organism evidence="8 9">
    <name type="scientific">Candidatus Acidiferrum panamense</name>
    <dbReference type="NCBI Taxonomy" id="2741543"/>
    <lineage>
        <taxon>Bacteria</taxon>
        <taxon>Pseudomonadati</taxon>
        <taxon>Acidobacteriota</taxon>
        <taxon>Terriglobia</taxon>
        <taxon>Candidatus Acidiferrales</taxon>
        <taxon>Candidatus Acidiferrum</taxon>
    </lineage>
</organism>
<evidence type="ECO:0000256" key="7">
    <source>
        <dbReference type="ARBA" id="ARBA00023237"/>
    </source>
</evidence>
<name>A0A7V8SYS7_9BACT</name>
<evidence type="ECO:0000256" key="1">
    <source>
        <dbReference type="ARBA" id="ARBA00004442"/>
    </source>
</evidence>
<keyword evidence="3" id="KW-0813">Transport</keyword>
<dbReference type="EMBL" id="JACDQQ010001919">
    <property type="protein sequence ID" value="MBA0087271.1"/>
    <property type="molecule type" value="Genomic_DNA"/>
</dbReference>
<dbReference type="GO" id="GO:0009279">
    <property type="term" value="C:cell outer membrane"/>
    <property type="evidence" value="ECO:0007669"/>
    <property type="project" value="UniProtKB-SubCell"/>
</dbReference>
<gene>
    <name evidence="8" type="ORF">HRJ53_19985</name>
</gene>
<evidence type="ECO:0000256" key="5">
    <source>
        <dbReference type="ARBA" id="ARBA00022692"/>
    </source>
</evidence>
<comment type="subcellular location">
    <subcellularLocation>
        <location evidence="1">Cell outer membrane</location>
    </subcellularLocation>
</comment>
<evidence type="ECO:0000256" key="2">
    <source>
        <dbReference type="ARBA" id="ARBA00007613"/>
    </source>
</evidence>
<evidence type="ECO:0000313" key="8">
    <source>
        <dbReference type="EMBL" id="MBA0087271.1"/>
    </source>
</evidence>
<dbReference type="PANTHER" id="PTHR30026:SF20">
    <property type="entry name" value="OUTER MEMBRANE PROTEIN TOLC"/>
    <property type="match status" value="1"/>
</dbReference>
<evidence type="ECO:0000313" key="9">
    <source>
        <dbReference type="Proteomes" id="UP000567293"/>
    </source>
</evidence>
<keyword evidence="6" id="KW-0472">Membrane</keyword>
<proteinExistence type="inferred from homology"/>
<evidence type="ECO:0000256" key="3">
    <source>
        <dbReference type="ARBA" id="ARBA00022448"/>
    </source>
</evidence>
<dbReference type="Proteomes" id="UP000567293">
    <property type="component" value="Unassembled WGS sequence"/>
</dbReference>
<dbReference type="PANTHER" id="PTHR30026">
    <property type="entry name" value="OUTER MEMBRANE PROTEIN TOLC"/>
    <property type="match status" value="1"/>
</dbReference>
<evidence type="ECO:0000256" key="6">
    <source>
        <dbReference type="ARBA" id="ARBA00023136"/>
    </source>
</evidence>
<sequence>MTSTNPQQGVLSGLNVQLAGTSIPNLDPQVFVVGQFAHLTQIETATNITGTNFLINQYRSAGYGIQKGFLTGTTVSLGMSNQLAVTQNSPANSVNPFSQGNLQLGIQQNLLQGFRPSVNNRAIRVAKNQLHVSDLAFQNQVMTTIANVVSLYWDLVSFNEYLKVRQQTLELDTNLYHDNQRRAELGAIAPIDIIQAEAEMKSAEQDVTNAQTQVLQQEMILKNVLTRNGVDNLEIINARLIPTDHFDVPAQEQIRPIQDLITEAMANRPDVEQSSIGLEDARINMRGTRDAMLPQLTAFANLQNNGLAGQPNTVPFPSSTTGGASGFTGSQVTPPNPFLLGGYSTVLSQIFSRNFPNYTVGMQLNIPIRNRSTQADFVTDQLNYRQSQIQDKELRNNIKLNVVNSRTALTQARAAYENSVQARQLQDQTLAGTRRKYELGTASIIDLLT</sequence>
<keyword evidence="4" id="KW-1134">Transmembrane beta strand</keyword>
<accession>A0A7V8SYS7</accession>
<comment type="similarity">
    <text evidence="2">Belongs to the outer membrane factor (OMF) (TC 1.B.17) family.</text>
</comment>
<evidence type="ECO:0000256" key="4">
    <source>
        <dbReference type="ARBA" id="ARBA00022452"/>
    </source>
</evidence>
<keyword evidence="9" id="KW-1185">Reference proteome</keyword>
<dbReference type="GO" id="GO:0015288">
    <property type="term" value="F:porin activity"/>
    <property type="evidence" value="ECO:0007669"/>
    <property type="project" value="TreeGrafter"/>
</dbReference>